<dbReference type="PANTHER" id="PTHR43358">
    <property type="entry name" value="ALPHA/BETA-HYDROLASE"/>
    <property type="match status" value="1"/>
</dbReference>
<dbReference type="InterPro" id="IPR029058">
    <property type="entry name" value="AB_hydrolase_fold"/>
</dbReference>
<sequence length="321" mass="36591">MNTIKINWKKLLILFSVVFMVIQVAGSFFFYEISVKRGPKEFLQNNADLEVAEETMELYLNGDWKKWVSTQKFEQLHLTSRDGLELSGYYLSAKKPTDKLVILPHGYLGHAKQMGLFGQYYYEELGYSLFLPDARGHGKSEGDYYGFGWPDRLDLIDWTKLLVDRLGPDTKVVYHGLSMGAATVLMASGEEELPLQVKAIVADSPYASVYRLFSYQMNRMFHLPAFPLLDSTSGLTKIKAGYSFREADAMKQVEKTTVPIFYVHGKSDTFVPTEMAEDLYEHTASDAEIFLVDKANHGESYAMAGDLYRTKLLHFLDRNVK</sequence>
<keyword evidence="1" id="KW-0472">Membrane</keyword>
<keyword evidence="1" id="KW-0812">Transmembrane</keyword>
<name>A0ABW3TYW5_9BACL</name>
<organism evidence="4 5">
    <name type="scientific">Sporosarcina contaminans</name>
    <dbReference type="NCBI Taxonomy" id="633403"/>
    <lineage>
        <taxon>Bacteria</taxon>
        <taxon>Bacillati</taxon>
        <taxon>Bacillota</taxon>
        <taxon>Bacilli</taxon>
        <taxon>Bacillales</taxon>
        <taxon>Caryophanaceae</taxon>
        <taxon>Sporosarcina</taxon>
    </lineage>
</organism>
<dbReference type="InterPro" id="IPR052920">
    <property type="entry name" value="DNA-binding_regulatory"/>
</dbReference>
<evidence type="ECO:0000313" key="5">
    <source>
        <dbReference type="Proteomes" id="UP001597231"/>
    </source>
</evidence>
<protein>
    <submittedName>
        <fullName evidence="4">Alpha/beta hydrolase</fullName>
    </submittedName>
</protein>
<accession>A0ABW3TYW5</accession>
<evidence type="ECO:0000259" key="3">
    <source>
        <dbReference type="Pfam" id="PF12146"/>
    </source>
</evidence>
<feature type="transmembrane region" description="Helical" evidence="1">
    <location>
        <begin position="12"/>
        <end position="31"/>
    </location>
</feature>
<dbReference type="PANTHER" id="PTHR43358:SF4">
    <property type="entry name" value="ALPHA_BETA HYDROLASE FOLD-1 DOMAIN-CONTAINING PROTEIN"/>
    <property type="match status" value="1"/>
</dbReference>
<feature type="domain" description="Serine aminopeptidase S33" evidence="3">
    <location>
        <begin position="96"/>
        <end position="209"/>
    </location>
</feature>
<proteinExistence type="predicted"/>
<dbReference type="InterPro" id="IPR022742">
    <property type="entry name" value="Hydrolase_4"/>
</dbReference>
<dbReference type="Proteomes" id="UP001597231">
    <property type="component" value="Unassembled WGS sequence"/>
</dbReference>
<dbReference type="RefSeq" id="WP_336825615.1">
    <property type="nucleotide sequence ID" value="NZ_JBHTLT010000064.1"/>
</dbReference>
<evidence type="ECO:0000259" key="2">
    <source>
        <dbReference type="Pfam" id="PF03959"/>
    </source>
</evidence>
<dbReference type="Pfam" id="PF12146">
    <property type="entry name" value="Hydrolase_4"/>
    <property type="match status" value="1"/>
</dbReference>
<dbReference type="GO" id="GO:0016787">
    <property type="term" value="F:hydrolase activity"/>
    <property type="evidence" value="ECO:0007669"/>
    <property type="project" value="UniProtKB-KW"/>
</dbReference>
<feature type="domain" description="Serine hydrolase" evidence="2">
    <location>
        <begin position="240"/>
        <end position="289"/>
    </location>
</feature>
<evidence type="ECO:0000313" key="4">
    <source>
        <dbReference type="EMBL" id="MFD1205702.1"/>
    </source>
</evidence>
<comment type="caution">
    <text evidence="4">The sequence shown here is derived from an EMBL/GenBank/DDBJ whole genome shotgun (WGS) entry which is preliminary data.</text>
</comment>
<dbReference type="EMBL" id="JBHTLT010000064">
    <property type="protein sequence ID" value="MFD1205702.1"/>
    <property type="molecule type" value="Genomic_DNA"/>
</dbReference>
<dbReference type="Pfam" id="PF03959">
    <property type="entry name" value="FSH1"/>
    <property type="match status" value="1"/>
</dbReference>
<dbReference type="SUPFAM" id="SSF53474">
    <property type="entry name" value="alpha/beta-Hydrolases"/>
    <property type="match status" value="1"/>
</dbReference>
<keyword evidence="1" id="KW-1133">Transmembrane helix</keyword>
<dbReference type="InterPro" id="IPR005645">
    <property type="entry name" value="FSH-like_dom"/>
</dbReference>
<keyword evidence="5" id="KW-1185">Reference proteome</keyword>
<reference evidence="5" key="1">
    <citation type="journal article" date="2019" name="Int. J. Syst. Evol. Microbiol.">
        <title>The Global Catalogue of Microorganisms (GCM) 10K type strain sequencing project: providing services to taxonomists for standard genome sequencing and annotation.</title>
        <authorList>
            <consortium name="The Broad Institute Genomics Platform"/>
            <consortium name="The Broad Institute Genome Sequencing Center for Infectious Disease"/>
            <person name="Wu L."/>
            <person name="Ma J."/>
        </authorList>
    </citation>
    <scope>NUCLEOTIDE SEQUENCE [LARGE SCALE GENOMIC DNA]</scope>
    <source>
        <strain evidence="5">CCUG 53915</strain>
    </source>
</reference>
<gene>
    <name evidence="4" type="ORF">ACFQ38_11385</name>
</gene>
<dbReference type="Gene3D" id="3.40.50.1820">
    <property type="entry name" value="alpha/beta hydrolase"/>
    <property type="match status" value="1"/>
</dbReference>
<keyword evidence="4" id="KW-0378">Hydrolase</keyword>
<evidence type="ECO:0000256" key="1">
    <source>
        <dbReference type="SAM" id="Phobius"/>
    </source>
</evidence>